<accession>A0A8K0HM58</accession>
<feature type="region of interest" description="Disordered" evidence="1">
    <location>
        <begin position="27"/>
        <end position="85"/>
    </location>
</feature>
<evidence type="ECO:0000313" key="2">
    <source>
        <dbReference type="EMBL" id="KAF3455307.1"/>
    </source>
</evidence>
<dbReference type="AlphaFoldDB" id="A0A8K0HM58"/>
<keyword evidence="3" id="KW-1185">Reference proteome</keyword>
<name>A0A8K0HM58_9ROSA</name>
<feature type="compositionally biased region" description="Polar residues" evidence="1">
    <location>
        <begin position="43"/>
        <end position="72"/>
    </location>
</feature>
<protein>
    <submittedName>
        <fullName evidence="2">Uncharacterized protein</fullName>
    </submittedName>
</protein>
<dbReference type="EMBL" id="VOIH02000002">
    <property type="protein sequence ID" value="KAF3455307.1"/>
    <property type="molecule type" value="Genomic_DNA"/>
</dbReference>
<proteinExistence type="predicted"/>
<evidence type="ECO:0000256" key="1">
    <source>
        <dbReference type="SAM" id="MobiDB-lite"/>
    </source>
</evidence>
<sequence>MRRCFYKCVLGKIAPRQKYHMHLMSKKEGNPLSPMLDQRSCLDKNQSQIPPSNSTSLDSPTQRQSRYTTHGQDSSKEPTQPKAAATCSNHNLDHVNKIHDASTEVRNLHFLVTNEAATSTMIATPSPSAKLDNFSNHNNHYGNSNHDAVKPERQLNLNLRSTSRHNDLYHGDKLPQTQFQLYREFEVTQVTKVDYADDGYQIHDPQLGECDGKSGASIISPDPQSINPETKWVKRAAKIAFDRQRKNPIR</sequence>
<dbReference type="Proteomes" id="UP000796880">
    <property type="component" value="Unassembled WGS sequence"/>
</dbReference>
<organism evidence="2 3">
    <name type="scientific">Rhamnella rubrinervis</name>
    <dbReference type="NCBI Taxonomy" id="2594499"/>
    <lineage>
        <taxon>Eukaryota</taxon>
        <taxon>Viridiplantae</taxon>
        <taxon>Streptophyta</taxon>
        <taxon>Embryophyta</taxon>
        <taxon>Tracheophyta</taxon>
        <taxon>Spermatophyta</taxon>
        <taxon>Magnoliopsida</taxon>
        <taxon>eudicotyledons</taxon>
        <taxon>Gunneridae</taxon>
        <taxon>Pentapetalae</taxon>
        <taxon>rosids</taxon>
        <taxon>fabids</taxon>
        <taxon>Rosales</taxon>
        <taxon>Rhamnaceae</taxon>
        <taxon>rhamnoid group</taxon>
        <taxon>Rhamneae</taxon>
        <taxon>Rhamnella</taxon>
    </lineage>
</organism>
<evidence type="ECO:0000313" key="3">
    <source>
        <dbReference type="Proteomes" id="UP000796880"/>
    </source>
</evidence>
<reference evidence="2" key="1">
    <citation type="submission" date="2020-03" db="EMBL/GenBank/DDBJ databases">
        <title>A high-quality chromosome-level genome assembly of a woody plant with both climbing and erect habits, Rhamnella rubrinervis.</title>
        <authorList>
            <person name="Lu Z."/>
            <person name="Yang Y."/>
            <person name="Zhu X."/>
            <person name="Sun Y."/>
        </authorList>
    </citation>
    <scope>NUCLEOTIDE SEQUENCE</scope>
    <source>
        <strain evidence="2">BYM</strain>
        <tissue evidence="2">Leaf</tissue>
    </source>
</reference>
<comment type="caution">
    <text evidence="2">The sequence shown here is derived from an EMBL/GenBank/DDBJ whole genome shotgun (WGS) entry which is preliminary data.</text>
</comment>
<gene>
    <name evidence="2" type="ORF">FNV43_RR05755</name>
</gene>